<dbReference type="PANTHER" id="PTHR33885:SF3">
    <property type="entry name" value="PHAGE SHOCK PROTEIN C"/>
    <property type="match status" value="1"/>
</dbReference>
<name>A0A2H0UW79_9BACT</name>
<dbReference type="GO" id="GO:0005886">
    <property type="term" value="C:plasma membrane"/>
    <property type="evidence" value="ECO:0007669"/>
    <property type="project" value="UniProtKB-SubCell"/>
</dbReference>
<keyword evidence="4 6" id="KW-1133">Transmembrane helix</keyword>
<dbReference type="Proteomes" id="UP000228906">
    <property type="component" value="Unassembled WGS sequence"/>
</dbReference>
<evidence type="ECO:0000256" key="2">
    <source>
        <dbReference type="ARBA" id="ARBA00022475"/>
    </source>
</evidence>
<feature type="transmembrane region" description="Helical" evidence="6">
    <location>
        <begin position="33"/>
        <end position="60"/>
    </location>
</feature>
<organism evidence="8 9">
    <name type="scientific">bacterium (Candidatus Gribaldobacteria) CG10_big_fil_rev_8_21_14_0_10_41_12</name>
    <dbReference type="NCBI Taxonomy" id="2014277"/>
    <lineage>
        <taxon>Bacteria</taxon>
        <taxon>Candidatus Gribaldobacteria</taxon>
    </lineage>
</organism>
<feature type="domain" description="Phage shock protein PspC N-terminal" evidence="7">
    <location>
        <begin position="6"/>
        <end position="63"/>
    </location>
</feature>
<feature type="transmembrane region" description="Helical" evidence="6">
    <location>
        <begin position="133"/>
        <end position="154"/>
    </location>
</feature>
<evidence type="ECO:0000256" key="1">
    <source>
        <dbReference type="ARBA" id="ARBA00004162"/>
    </source>
</evidence>
<protein>
    <recommendedName>
        <fullName evidence="7">Phage shock protein PspC N-terminal domain-containing protein</fullName>
    </recommendedName>
</protein>
<dbReference type="InterPro" id="IPR052027">
    <property type="entry name" value="PspC"/>
</dbReference>
<evidence type="ECO:0000256" key="6">
    <source>
        <dbReference type="SAM" id="Phobius"/>
    </source>
</evidence>
<keyword evidence="3 6" id="KW-0812">Transmembrane</keyword>
<dbReference type="PANTHER" id="PTHR33885">
    <property type="entry name" value="PHAGE SHOCK PROTEIN C"/>
    <property type="match status" value="1"/>
</dbReference>
<reference evidence="9" key="1">
    <citation type="submission" date="2017-09" db="EMBL/GenBank/DDBJ databases">
        <title>Depth-based differentiation of microbial function through sediment-hosted aquifers and enrichment of novel symbionts in the deep terrestrial subsurface.</title>
        <authorList>
            <person name="Probst A.J."/>
            <person name="Ladd B."/>
            <person name="Jarett J.K."/>
            <person name="Geller-Mcgrath D.E."/>
            <person name="Sieber C.M.K."/>
            <person name="Emerson J.B."/>
            <person name="Anantharaman K."/>
            <person name="Thomas B.C."/>
            <person name="Malmstrom R."/>
            <person name="Stieglmeier M."/>
            <person name="Klingl A."/>
            <person name="Woyke T."/>
            <person name="Ryan C.M."/>
            <person name="Banfield J.F."/>
        </authorList>
    </citation>
    <scope>NUCLEOTIDE SEQUENCE [LARGE SCALE GENOMIC DNA]</scope>
</reference>
<evidence type="ECO:0000256" key="3">
    <source>
        <dbReference type="ARBA" id="ARBA00022692"/>
    </source>
</evidence>
<evidence type="ECO:0000313" key="9">
    <source>
        <dbReference type="Proteomes" id="UP000228906"/>
    </source>
</evidence>
<dbReference type="AlphaFoldDB" id="A0A2H0UW79"/>
<proteinExistence type="predicted"/>
<keyword evidence="2" id="KW-1003">Cell membrane</keyword>
<dbReference type="Pfam" id="PF04024">
    <property type="entry name" value="PspC"/>
    <property type="match status" value="1"/>
</dbReference>
<dbReference type="InterPro" id="IPR007168">
    <property type="entry name" value="Phageshock_PspC_N"/>
</dbReference>
<evidence type="ECO:0000256" key="5">
    <source>
        <dbReference type="ARBA" id="ARBA00023136"/>
    </source>
</evidence>
<comment type="caution">
    <text evidence="8">The sequence shown here is derived from an EMBL/GenBank/DDBJ whole genome shotgun (WGS) entry which is preliminary data.</text>
</comment>
<dbReference type="EMBL" id="PFAV01000058">
    <property type="protein sequence ID" value="PIR91065.1"/>
    <property type="molecule type" value="Genomic_DNA"/>
</dbReference>
<comment type="subcellular location">
    <subcellularLocation>
        <location evidence="1">Cell membrane</location>
        <topology evidence="1">Single-pass membrane protein</topology>
    </subcellularLocation>
</comment>
<evidence type="ECO:0000256" key="4">
    <source>
        <dbReference type="ARBA" id="ARBA00022989"/>
    </source>
</evidence>
<accession>A0A2H0UW79</accession>
<sequence>MEKSTKKLYRAKQERIVAGVAGGLGEYFSIDPVLVRIIFVALALVHGLGILLYILFWLIVPNEDGGNISDRVAGFSAVLKRSEEKLANKIKELKKSEGKGKVVSDEPAAAEELPVIEQSQPAGPAWFHDKKRVVGLAIIILGGASFLSGLIDVSWFKWDIFWPIALVIVGFYLLISKK</sequence>
<gene>
    <name evidence="8" type="ORF">COU03_03220</name>
</gene>
<evidence type="ECO:0000259" key="7">
    <source>
        <dbReference type="Pfam" id="PF04024"/>
    </source>
</evidence>
<evidence type="ECO:0000313" key="8">
    <source>
        <dbReference type="EMBL" id="PIR91065.1"/>
    </source>
</evidence>
<feature type="transmembrane region" description="Helical" evidence="6">
    <location>
        <begin position="160"/>
        <end position="175"/>
    </location>
</feature>
<keyword evidence="5 6" id="KW-0472">Membrane</keyword>